<dbReference type="SMART" id="SM00421">
    <property type="entry name" value="HTH_LUXR"/>
    <property type="match status" value="1"/>
</dbReference>
<dbReference type="PANTHER" id="PTHR16305">
    <property type="entry name" value="TESTICULAR SOLUBLE ADENYLYL CYCLASE"/>
    <property type="match status" value="1"/>
</dbReference>
<evidence type="ECO:0000313" key="4">
    <source>
        <dbReference type="EMBL" id="SNR90605.1"/>
    </source>
</evidence>
<keyword evidence="1" id="KW-0547">Nucleotide-binding</keyword>
<dbReference type="PRINTS" id="PR00038">
    <property type="entry name" value="HTHLUXR"/>
</dbReference>
<dbReference type="Proteomes" id="UP000198386">
    <property type="component" value="Unassembled WGS sequence"/>
</dbReference>
<reference evidence="5" key="1">
    <citation type="submission" date="2017-06" db="EMBL/GenBank/DDBJ databases">
        <authorList>
            <person name="Varghese N."/>
            <person name="Submissions S."/>
        </authorList>
    </citation>
    <scope>NUCLEOTIDE SEQUENCE [LARGE SCALE GENOMIC DNA]</scope>
    <source>
        <strain evidence="5">DSM 45423</strain>
    </source>
</reference>
<dbReference type="PROSITE" id="PS00622">
    <property type="entry name" value="HTH_LUXR_1"/>
    <property type="match status" value="1"/>
</dbReference>
<dbReference type="OrthoDB" id="5378762at2"/>
<dbReference type="RefSeq" id="WP_089402326.1">
    <property type="nucleotide sequence ID" value="NZ_FZOH01000001.1"/>
</dbReference>
<dbReference type="InterPro" id="IPR011990">
    <property type="entry name" value="TPR-like_helical_dom_sf"/>
</dbReference>
<evidence type="ECO:0000313" key="5">
    <source>
        <dbReference type="Proteomes" id="UP000198386"/>
    </source>
</evidence>
<keyword evidence="5" id="KW-1185">Reference proteome</keyword>
<dbReference type="GO" id="GO:0004016">
    <property type="term" value="F:adenylate cyclase activity"/>
    <property type="evidence" value="ECO:0007669"/>
    <property type="project" value="TreeGrafter"/>
</dbReference>
<keyword evidence="2" id="KW-0067">ATP-binding</keyword>
<dbReference type="Gene3D" id="3.40.50.300">
    <property type="entry name" value="P-loop containing nucleotide triphosphate hydrolases"/>
    <property type="match status" value="1"/>
</dbReference>
<dbReference type="CDD" id="cd06170">
    <property type="entry name" value="LuxR_C_like"/>
    <property type="match status" value="1"/>
</dbReference>
<accession>A0A239A4P2</accession>
<evidence type="ECO:0000256" key="1">
    <source>
        <dbReference type="ARBA" id="ARBA00022741"/>
    </source>
</evidence>
<protein>
    <submittedName>
        <fullName evidence="4">Regulatory protein, luxR family</fullName>
    </submittedName>
</protein>
<dbReference type="Gene3D" id="1.10.10.10">
    <property type="entry name" value="Winged helix-like DNA-binding domain superfamily/Winged helix DNA-binding domain"/>
    <property type="match status" value="1"/>
</dbReference>
<name>A0A239A4P2_9ACTN</name>
<dbReference type="Pfam" id="PF00196">
    <property type="entry name" value="GerE"/>
    <property type="match status" value="1"/>
</dbReference>
<dbReference type="PANTHER" id="PTHR16305:SF28">
    <property type="entry name" value="GUANYLATE CYCLASE DOMAIN-CONTAINING PROTEIN"/>
    <property type="match status" value="1"/>
</dbReference>
<dbReference type="GO" id="GO:0006355">
    <property type="term" value="P:regulation of DNA-templated transcription"/>
    <property type="evidence" value="ECO:0007669"/>
    <property type="project" value="InterPro"/>
</dbReference>
<dbReference type="GO" id="GO:0003677">
    <property type="term" value="F:DNA binding"/>
    <property type="evidence" value="ECO:0007669"/>
    <property type="project" value="InterPro"/>
</dbReference>
<evidence type="ECO:0000259" key="3">
    <source>
        <dbReference type="PROSITE" id="PS50043"/>
    </source>
</evidence>
<feature type="domain" description="HTH luxR-type" evidence="3">
    <location>
        <begin position="883"/>
        <end position="945"/>
    </location>
</feature>
<dbReference type="SUPFAM" id="SSF52540">
    <property type="entry name" value="P-loop containing nucleoside triphosphate hydrolases"/>
    <property type="match status" value="1"/>
</dbReference>
<dbReference type="InterPro" id="IPR036388">
    <property type="entry name" value="WH-like_DNA-bd_sf"/>
</dbReference>
<dbReference type="Gene3D" id="1.25.40.10">
    <property type="entry name" value="Tetratricopeptide repeat domain"/>
    <property type="match status" value="1"/>
</dbReference>
<evidence type="ECO:0000256" key="2">
    <source>
        <dbReference type="ARBA" id="ARBA00022840"/>
    </source>
</evidence>
<dbReference type="EMBL" id="FZOH01000001">
    <property type="protein sequence ID" value="SNR90605.1"/>
    <property type="molecule type" value="Genomic_DNA"/>
</dbReference>
<dbReference type="InterPro" id="IPR016032">
    <property type="entry name" value="Sig_transdc_resp-reg_C-effctor"/>
</dbReference>
<dbReference type="InterPro" id="IPR000792">
    <property type="entry name" value="Tscrpt_reg_LuxR_C"/>
</dbReference>
<dbReference type="InterPro" id="IPR027417">
    <property type="entry name" value="P-loop_NTPase"/>
</dbReference>
<dbReference type="InterPro" id="IPR041664">
    <property type="entry name" value="AAA_16"/>
</dbReference>
<gene>
    <name evidence="4" type="ORF">SAMN04488107_0557</name>
</gene>
<dbReference type="AlphaFoldDB" id="A0A239A4P2"/>
<sequence length="945" mass="98428">MAAALCPELVGRHAELETLRSLLTASSGHVLAVVGEAGVGKSRLVEELAATASGRGWLVLRGRATAGAAVPYRPVQEVLLAASRRGGPPEDAGLAPFRPALGRLVPQWRDEGGGGVESGVVVAEGVLRVLDAAGRHGGCGVLVVLEDLHWADRESLAVLEHLADHGAGCALRVVVTARPEPGPGRDVVAALAARRELRVVELAPLPDEDVARMARACLGTGTLPDGLSAVLARAGGLPLLVEELLGGGAVELVAGRWTVPEHAPWVVPRSLADALAWKVAELPVPDRLVPRAAAVLGRDVDSALLAALLGRPAVGVEEVLERCVELQLLVRDDEAGYRFRHALTRDTVLAQLGPASRAALAGRALDLVRAAHPGLPGPWCTVAAELARSAGDGAEAARLLLTAARRALEEGALTTAGEVAAAAARLCGGAPDLRQEVDELRVAVAAAAGDVDATLALGADLLAWCTPAVGARVSLRVAEAATAAGRWDDASAALARARALVTDAATAARLDGVAARALIGAGRVAEARAAAGRALDAAEELGLADATCEALDVLGRIARNEDLQRAEELFTRQLQVAEQAALPLWQITAAHELGAIDLVRGNDVGRLRQARDRAARAGAVSTLVVIELQIAGSGYLSWDVGPGVVAARRCQDTARGSGLGLPFAEACVVESALHAIAGDRAAMEAAFARIGEAGVPLPEHDASAHARWALYSLVRDERAAALASFDAAVAASRPVPSPYLRFFWFYWVLLRSLDGGEEAAAAARAEVRPRTPPGTVGAALLGYADAVAAARAGRRDEAERLVADARRQLDPPGCRAQRHLADRLVAESALAGGWGAPVEWLTEAARFYRAAGQVHLERACRSLLRTAGAPLVLRDAGHRAVPPALAEKGVTDREADVLALVAEGLTSTEIARRLFISPRTVDKHVERLLAKTGLGRRTELRHLRT</sequence>
<dbReference type="Pfam" id="PF13191">
    <property type="entry name" value="AAA_16"/>
    <property type="match status" value="1"/>
</dbReference>
<dbReference type="GO" id="GO:0005737">
    <property type="term" value="C:cytoplasm"/>
    <property type="evidence" value="ECO:0007669"/>
    <property type="project" value="TreeGrafter"/>
</dbReference>
<proteinExistence type="predicted"/>
<organism evidence="4 5">
    <name type="scientific">Geodermatophilus saharensis</name>
    <dbReference type="NCBI Taxonomy" id="1137994"/>
    <lineage>
        <taxon>Bacteria</taxon>
        <taxon>Bacillati</taxon>
        <taxon>Actinomycetota</taxon>
        <taxon>Actinomycetes</taxon>
        <taxon>Geodermatophilales</taxon>
        <taxon>Geodermatophilaceae</taxon>
        <taxon>Geodermatophilus</taxon>
    </lineage>
</organism>
<dbReference type="GO" id="GO:0005524">
    <property type="term" value="F:ATP binding"/>
    <property type="evidence" value="ECO:0007669"/>
    <property type="project" value="UniProtKB-KW"/>
</dbReference>
<dbReference type="SUPFAM" id="SSF46894">
    <property type="entry name" value="C-terminal effector domain of the bipartite response regulators"/>
    <property type="match status" value="1"/>
</dbReference>
<dbReference type="PROSITE" id="PS50043">
    <property type="entry name" value="HTH_LUXR_2"/>
    <property type="match status" value="1"/>
</dbReference>